<dbReference type="CDD" id="cd00865">
    <property type="entry name" value="PEBP_bact_arch"/>
    <property type="match status" value="1"/>
</dbReference>
<dbReference type="InterPro" id="IPR005247">
    <property type="entry name" value="YbhB_YbcL/LppC-like"/>
</dbReference>
<dbReference type="NCBIfam" id="TIGR00481">
    <property type="entry name" value="YbhB/YbcL family Raf kinase inhibitor-like protein"/>
    <property type="match status" value="1"/>
</dbReference>
<dbReference type="Gene3D" id="3.90.280.10">
    <property type="entry name" value="PEBP-like"/>
    <property type="match status" value="1"/>
</dbReference>
<dbReference type="PANTHER" id="PTHR30289:SF1">
    <property type="entry name" value="PEBP (PHOSPHATIDYLETHANOLAMINE-BINDING PROTEIN) FAMILY PROTEIN"/>
    <property type="match status" value="1"/>
</dbReference>
<organism evidence="1 2">
    <name type="scientific">Candidatus Uhrbacteria bacterium GW2011_GWF2_41_16</name>
    <dbReference type="NCBI Taxonomy" id="1618997"/>
    <lineage>
        <taxon>Bacteria</taxon>
        <taxon>Candidatus Uhriibacteriota</taxon>
    </lineage>
</organism>
<dbReference type="Proteomes" id="UP000034746">
    <property type="component" value="Unassembled WGS sequence"/>
</dbReference>
<evidence type="ECO:0000313" key="2">
    <source>
        <dbReference type="Proteomes" id="UP000034746"/>
    </source>
</evidence>
<dbReference type="PANTHER" id="PTHR30289">
    <property type="entry name" value="UNCHARACTERIZED PROTEIN YBCL-RELATED"/>
    <property type="match status" value="1"/>
</dbReference>
<reference evidence="1 2" key="1">
    <citation type="journal article" date="2015" name="Nature">
        <title>rRNA introns, odd ribosomes, and small enigmatic genomes across a large radiation of phyla.</title>
        <authorList>
            <person name="Brown C.T."/>
            <person name="Hug L.A."/>
            <person name="Thomas B.C."/>
            <person name="Sharon I."/>
            <person name="Castelle C.J."/>
            <person name="Singh A."/>
            <person name="Wilkins M.J."/>
            <person name="Williams K.H."/>
            <person name="Banfield J.F."/>
        </authorList>
    </citation>
    <scope>NUCLEOTIDE SEQUENCE [LARGE SCALE GENOMIC DNA]</scope>
</reference>
<dbReference type="InterPro" id="IPR036610">
    <property type="entry name" value="PEBP-like_sf"/>
</dbReference>
<comment type="caution">
    <text evidence="1">The sequence shown here is derived from an EMBL/GenBank/DDBJ whole genome shotgun (WGS) entry which is preliminary data.</text>
</comment>
<dbReference type="InterPro" id="IPR008914">
    <property type="entry name" value="PEBP"/>
</dbReference>
<protein>
    <submittedName>
        <fullName evidence="1">Phosphatidylethanolamine-binding protein</fullName>
    </submittedName>
</protein>
<evidence type="ECO:0000313" key="1">
    <source>
        <dbReference type="EMBL" id="KKR97898.1"/>
    </source>
</evidence>
<dbReference type="SUPFAM" id="SSF49777">
    <property type="entry name" value="PEBP-like"/>
    <property type="match status" value="1"/>
</dbReference>
<proteinExistence type="predicted"/>
<gene>
    <name evidence="1" type="ORF">UU48_C0007G0031</name>
</gene>
<dbReference type="EMBL" id="LCAU01000007">
    <property type="protein sequence ID" value="KKR97898.1"/>
    <property type="molecule type" value="Genomic_DNA"/>
</dbReference>
<accession>A0A0G0VA83</accession>
<name>A0A0G0VA83_9BACT</name>
<dbReference type="Pfam" id="PF01161">
    <property type="entry name" value="PBP"/>
    <property type="match status" value="1"/>
</dbReference>
<dbReference type="AlphaFoldDB" id="A0A0G0VA83"/>
<sequence>MFLQSVDFKPNGSIPVLHTCDGADVAPHLEWGDVPEGVKSFALSCMDPDSPSGQFIHWFVVNIPVSVREVAQGGRTGGEELANDFGKRGYGGPCPSKGTHRYVFTLYGLNMERVEGVNAEHFFALIEPNVIAKAELIGKYRRK</sequence>